<feature type="transmembrane region" description="Helical" evidence="7">
    <location>
        <begin position="368"/>
        <end position="396"/>
    </location>
</feature>
<evidence type="ECO:0000256" key="3">
    <source>
        <dbReference type="ARBA" id="ARBA00022692"/>
    </source>
</evidence>
<dbReference type="EMBL" id="FMZC01000002">
    <property type="protein sequence ID" value="SDC50699.1"/>
    <property type="molecule type" value="Genomic_DNA"/>
</dbReference>
<keyword evidence="4 7" id="KW-1133">Transmembrane helix</keyword>
<feature type="region of interest" description="Disordered" evidence="6">
    <location>
        <begin position="1"/>
        <end position="55"/>
    </location>
</feature>
<evidence type="ECO:0000256" key="2">
    <source>
        <dbReference type="ARBA" id="ARBA00009773"/>
    </source>
</evidence>
<sequence length="406" mass="42281">MMEPLAPHDVPPSAAGPARAASPVPPATEPVGAAASASPGVPASTPPPPLPVPPPVPLADATRAFGRHRGVVTASYVLMACALLLVMWQGLLPGLLCACLGFLLTRWLAPRLAWPPGRAVVQRPGGGATAGQAIAAAVVMLAPLSLIVLAASHSRSYIVEAPQQYRELLDFLARTVLELRLKLPPDIASHLPEGAVEIQRTIAGYLGAKAGALAMAGRAWLSGLLHAYVGLLIGALAAVRTLGGTRGPLAQALATRITFFGEAFRQIVAAQFWIAAFNTLLTAIFLLGVLPLWGMQLPYTPALITLTFLAGLVPIVGNLLCNAVITIVGLSVSPAAAIACLVFLILIHKAEYVINAKVVGQRTHMGVWELLAVMFVAEAVFGPAGLVAAPLFYAYLKKELQAAQLV</sequence>
<dbReference type="STRING" id="187868.SAMN05192589_102329"/>
<evidence type="ECO:0000256" key="1">
    <source>
        <dbReference type="ARBA" id="ARBA00004141"/>
    </source>
</evidence>
<proteinExistence type="inferred from homology"/>
<name>A0A1G6M5C8_9BURK</name>
<keyword evidence="5 7" id="KW-0472">Membrane</keyword>
<evidence type="ECO:0000256" key="6">
    <source>
        <dbReference type="SAM" id="MobiDB-lite"/>
    </source>
</evidence>
<gene>
    <name evidence="8" type="ORF">SAMN05192589_102329</name>
</gene>
<accession>A0A1G6M5C8</accession>
<comment type="subcellular location">
    <subcellularLocation>
        <location evidence="1">Membrane</location>
        <topology evidence="1">Multi-pass membrane protein</topology>
    </subcellularLocation>
</comment>
<evidence type="ECO:0000256" key="4">
    <source>
        <dbReference type="ARBA" id="ARBA00022989"/>
    </source>
</evidence>
<protein>
    <submittedName>
        <fullName evidence="8">Predicted PurR-regulated permease PerM</fullName>
    </submittedName>
</protein>
<feature type="transmembrane region" description="Helical" evidence="7">
    <location>
        <begin position="129"/>
        <end position="151"/>
    </location>
</feature>
<evidence type="ECO:0000256" key="5">
    <source>
        <dbReference type="ARBA" id="ARBA00023136"/>
    </source>
</evidence>
<reference evidence="8 9" key="1">
    <citation type="submission" date="2016-10" db="EMBL/GenBank/DDBJ databases">
        <authorList>
            <person name="de Groot N.N."/>
        </authorList>
    </citation>
    <scope>NUCLEOTIDE SEQUENCE [LARGE SCALE GENOMIC DNA]</scope>
    <source>
        <strain evidence="8 9">DSM 16619</strain>
    </source>
</reference>
<comment type="similarity">
    <text evidence="2">Belongs to the autoinducer-2 exporter (AI-2E) (TC 2.A.86) family.</text>
</comment>
<feature type="compositionally biased region" description="Pro residues" evidence="6">
    <location>
        <begin position="44"/>
        <end position="55"/>
    </location>
</feature>
<dbReference type="Pfam" id="PF01594">
    <property type="entry name" value="AI-2E_transport"/>
    <property type="match status" value="1"/>
</dbReference>
<feature type="transmembrane region" description="Helical" evidence="7">
    <location>
        <begin position="76"/>
        <end position="109"/>
    </location>
</feature>
<feature type="transmembrane region" description="Helical" evidence="7">
    <location>
        <begin position="219"/>
        <end position="239"/>
    </location>
</feature>
<feature type="transmembrane region" description="Helical" evidence="7">
    <location>
        <begin position="323"/>
        <end position="347"/>
    </location>
</feature>
<dbReference type="InterPro" id="IPR002549">
    <property type="entry name" value="AI-2E-like"/>
</dbReference>
<dbReference type="Proteomes" id="UP000198781">
    <property type="component" value="Unassembled WGS sequence"/>
</dbReference>
<dbReference type="AlphaFoldDB" id="A0A1G6M5C8"/>
<evidence type="ECO:0000313" key="8">
    <source>
        <dbReference type="EMBL" id="SDC50699.1"/>
    </source>
</evidence>
<evidence type="ECO:0000256" key="7">
    <source>
        <dbReference type="SAM" id="Phobius"/>
    </source>
</evidence>
<feature type="compositionally biased region" description="Low complexity" evidence="6">
    <location>
        <begin position="30"/>
        <end position="43"/>
    </location>
</feature>
<feature type="transmembrane region" description="Helical" evidence="7">
    <location>
        <begin position="270"/>
        <end position="290"/>
    </location>
</feature>
<evidence type="ECO:0000313" key="9">
    <source>
        <dbReference type="Proteomes" id="UP000198781"/>
    </source>
</evidence>
<keyword evidence="9" id="KW-1185">Reference proteome</keyword>
<feature type="transmembrane region" description="Helical" evidence="7">
    <location>
        <begin position="297"/>
        <end position="317"/>
    </location>
</feature>
<organism evidence="8 9">
    <name type="scientific">Paracidovorax valerianellae</name>
    <dbReference type="NCBI Taxonomy" id="187868"/>
    <lineage>
        <taxon>Bacteria</taxon>
        <taxon>Pseudomonadati</taxon>
        <taxon>Pseudomonadota</taxon>
        <taxon>Betaproteobacteria</taxon>
        <taxon>Burkholderiales</taxon>
        <taxon>Comamonadaceae</taxon>
        <taxon>Paracidovorax</taxon>
    </lineage>
</organism>
<keyword evidence="3 7" id="KW-0812">Transmembrane</keyword>
<dbReference type="GO" id="GO:0016020">
    <property type="term" value="C:membrane"/>
    <property type="evidence" value="ECO:0007669"/>
    <property type="project" value="UniProtKB-SubCell"/>
</dbReference>
<feature type="compositionally biased region" description="Low complexity" evidence="6">
    <location>
        <begin position="11"/>
        <end position="22"/>
    </location>
</feature>